<evidence type="ECO:0000256" key="5">
    <source>
        <dbReference type="ARBA" id="ARBA00037066"/>
    </source>
</evidence>
<comment type="function">
    <text evidence="5">Part of the ABC transporter complex HmuTUV involved in hemin import. Responsible for energy coupling to the transport system.</text>
</comment>
<evidence type="ECO:0000256" key="3">
    <source>
        <dbReference type="ARBA" id="ARBA00022840"/>
    </source>
</evidence>
<keyword evidence="4" id="KW-1278">Translocase</keyword>
<evidence type="ECO:0000256" key="4">
    <source>
        <dbReference type="ARBA" id="ARBA00022967"/>
    </source>
</evidence>
<dbReference type="Proteomes" id="UP000077603">
    <property type="component" value="Chromosome"/>
</dbReference>
<dbReference type="SUPFAM" id="SSF52540">
    <property type="entry name" value="P-loop containing nucleoside triphosphate hydrolases"/>
    <property type="match status" value="1"/>
</dbReference>
<dbReference type="InterPro" id="IPR003439">
    <property type="entry name" value="ABC_transporter-like_ATP-bd"/>
</dbReference>
<dbReference type="AlphaFoldDB" id="A0A172Y7H2"/>
<evidence type="ECO:0000313" key="7">
    <source>
        <dbReference type="Proteomes" id="UP000077603"/>
    </source>
</evidence>
<dbReference type="EMBL" id="CP015614">
    <property type="protein sequence ID" value="ANF55164.1"/>
    <property type="molecule type" value="Genomic_DNA"/>
</dbReference>
<dbReference type="PROSITE" id="PS00211">
    <property type="entry name" value="ABC_TRANSPORTER_1"/>
    <property type="match status" value="1"/>
</dbReference>
<sequence length="262" mass="27748">MSGLDIQNLSAGYGGRPIVEGLTLPLLSPGEVVSVVGPNGAGKSTFLRALAGLIPAHGTIRLDETELTGLSLADRAKRVTYMPQTLPQGVALSVLETVVASIRATPLGGASFTDQQAVERAYEVLQRIGAEALAGQRLDRLSGGQKQLAGLAQALAREPRLLLLDEPTSALDLHYQLRVLDLAREAAAERGMTVMIVLHDLQAAARVSDRIAVMAKGRLVAFGTPDEAVTPAILAEVYRVSARVQRCDRGVLQVMIDDVLTS</sequence>
<dbReference type="OrthoDB" id="9806149at2"/>
<keyword evidence="3" id="KW-0067">ATP-binding</keyword>
<gene>
    <name evidence="6" type="ORF">DA69_10630</name>
</gene>
<dbReference type="PROSITE" id="PS50893">
    <property type="entry name" value="ABC_TRANSPORTER_2"/>
    <property type="match status" value="1"/>
</dbReference>
<dbReference type="Gene3D" id="3.40.50.300">
    <property type="entry name" value="P-loop containing nucleotide triphosphate hydrolases"/>
    <property type="match status" value="1"/>
</dbReference>
<keyword evidence="1" id="KW-0813">Transport</keyword>
<dbReference type="PANTHER" id="PTHR42794">
    <property type="entry name" value="HEMIN IMPORT ATP-BINDING PROTEIN HMUV"/>
    <property type="match status" value="1"/>
</dbReference>
<organism evidence="6 7">
    <name type="scientific">Brevundimonas naejangsanensis</name>
    <dbReference type="NCBI Taxonomy" id="588932"/>
    <lineage>
        <taxon>Bacteria</taxon>
        <taxon>Pseudomonadati</taxon>
        <taxon>Pseudomonadota</taxon>
        <taxon>Alphaproteobacteria</taxon>
        <taxon>Caulobacterales</taxon>
        <taxon>Caulobacteraceae</taxon>
        <taxon>Brevundimonas</taxon>
    </lineage>
</organism>
<evidence type="ECO:0000313" key="6">
    <source>
        <dbReference type="EMBL" id="ANF55164.1"/>
    </source>
</evidence>
<dbReference type="SMART" id="SM00382">
    <property type="entry name" value="AAA"/>
    <property type="match status" value="1"/>
</dbReference>
<keyword evidence="7" id="KW-1185">Reference proteome</keyword>
<dbReference type="Pfam" id="PF00005">
    <property type="entry name" value="ABC_tran"/>
    <property type="match status" value="1"/>
</dbReference>
<proteinExistence type="predicted"/>
<dbReference type="InterPro" id="IPR017871">
    <property type="entry name" value="ABC_transporter-like_CS"/>
</dbReference>
<keyword evidence="2" id="KW-0547">Nucleotide-binding</keyword>
<accession>A0A172Y7H2</accession>
<dbReference type="GO" id="GO:0016887">
    <property type="term" value="F:ATP hydrolysis activity"/>
    <property type="evidence" value="ECO:0007669"/>
    <property type="project" value="InterPro"/>
</dbReference>
<evidence type="ECO:0000256" key="2">
    <source>
        <dbReference type="ARBA" id="ARBA00022741"/>
    </source>
</evidence>
<dbReference type="InterPro" id="IPR003593">
    <property type="entry name" value="AAA+_ATPase"/>
</dbReference>
<protein>
    <submittedName>
        <fullName evidence="6">Iron ABC transporter</fullName>
    </submittedName>
</protein>
<dbReference type="KEGG" id="bne:DA69_10630"/>
<reference evidence="6 7" key="1">
    <citation type="journal article" date="2014" name="Genome Announc.">
        <title>Genome Sequence of a Promising Hydrogen-Producing Facultative Anaerobic Bacterium, Brevundimonas naejangsanensis Strain B1.</title>
        <authorList>
            <person name="Su H."/>
            <person name="Zhang T."/>
            <person name="Bao M."/>
            <person name="Jiang Y."/>
            <person name="Wang Y."/>
            <person name="Tan T."/>
        </authorList>
    </citation>
    <scope>NUCLEOTIDE SEQUENCE [LARGE SCALE GENOMIC DNA]</scope>
    <source>
        <strain evidence="6 7">B1</strain>
    </source>
</reference>
<dbReference type="PANTHER" id="PTHR42794:SF1">
    <property type="entry name" value="HEMIN IMPORT ATP-BINDING PROTEIN HMUV"/>
    <property type="match status" value="1"/>
</dbReference>
<dbReference type="RefSeq" id="WP_025976156.1">
    <property type="nucleotide sequence ID" value="NZ_CP015614.1"/>
</dbReference>
<dbReference type="CDD" id="cd03214">
    <property type="entry name" value="ABC_Iron-Siderophores_B12_Hemin"/>
    <property type="match status" value="1"/>
</dbReference>
<dbReference type="STRING" id="588932.DA69_10630"/>
<name>A0A172Y7H2_9CAUL</name>
<dbReference type="InterPro" id="IPR027417">
    <property type="entry name" value="P-loop_NTPase"/>
</dbReference>
<dbReference type="GO" id="GO:0005524">
    <property type="term" value="F:ATP binding"/>
    <property type="evidence" value="ECO:0007669"/>
    <property type="project" value="UniProtKB-KW"/>
</dbReference>
<dbReference type="eggNOG" id="COG1120">
    <property type="taxonomic scope" value="Bacteria"/>
</dbReference>
<evidence type="ECO:0000256" key="1">
    <source>
        <dbReference type="ARBA" id="ARBA00022448"/>
    </source>
</evidence>